<evidence type="ECO:0000313" key="2">
    <source>
        <dbReference type="Proteomes" id="UP001238496"/>
    </source>
</evidence>
<dbReference type="EMBL" id="JAUSUW010000012">
    <property type="protein sequence ID" value="MDQ0422703.1"/>
    <property type="molecule type" value="Genomic_DNA"/>
</dbReference>
<evidence type="ECO:0000313" key="1">
    <source>
        <dbReference type="EMBL" id="MDQ0422703.1"/>
    </source>
</evidence>
<gene>
    <name evidence="1" type="ORF">J2045_003753</name>
</gene>
<accession>A0ABU0GBH4</accession>
<keyword evidence="2" id="KW-1185">Reference proteome</keyword>
<dbReference type="RefSeq" id="WP_307375572.1">
    <property type="nucleotide sequence ID" value="NZ_JAUSUW010000012.1"/>
</dbReference>
<sequence>MAAKLKSISLVVVTLITLVPAGAVVSEERLEWIGWSGEGAASLVYGIANSDHVILSLACQQGGGPVMLVYPHEPKGAEDGAFYSLDLRSDDRNLTISTKGVRLEMDDLFILEGELQRKVDLVGLLNGGETLTVVVGQDVTELPLAGASVAGSAFLEVCGR</sequence>
<reference evidence="1 2" key="1">
    <citation type="submission" date="2023-07" db="EMBL/GenBank/DDBJ databases">
        <title>Genomic Encyclopedia of Type Strains, Phase IV (KMG-IV): sequencing the most valuable type-strain genomes for metagenomic binning, comparative biology and taxonomic classification.</title>
        <authorList>
            <person name="Goeker M."/>
        </authorList>
    </citation>
    <scope>NUCLEOTIDE SEQUENCE [LARGE SCALE GENOMIC DNA]</scope>
    <source>
        <strain evidence="1 2">DSM 1111</strain>
    </source>
</reference>
<name>A0ABU0GBH4_9HYPH</name>
<organism evidence="1 2">
    <name type="scientific">Peteryoungia aggregata LMG 23059</name>
    <dbReference type="NCBI Taxonomy" id="1368425"/>
    <lineage>
        <taxon>Bacteria</taxon>
        <taxon>Pseudomonadati</taxon>
        <taxon>Pseudomonadota</taxon>
        <taxon>Alphaproteobacteria</taxon>
        <taxon>Hyphomicrobiales</taxon>
        <taxon>Rhizobiaceae</taxon>
        <taxon>Peteryoungia</taxon>
    </lineage>
</organism>
<comment type="caution">
    <text evidence="1">The sequence shown here is derived from an EMBL/GenBank/DDBJ whole genome shotgun (WGS) entry which is preliminary data.</text>
</comment>
<proteinExistence type="predicted"/>
<protein>
    <submittedName>
        <fullName evidence="1">Uncharacterized protein</fullName>
    </submittedName>
</protein>
<dbReference type="Proteomes" id="UP001238496">
    <property type="component" value="Unassembled WGS sequence"/>
</dbReference>